<dbReference type="Gene3D" id="1.50.10.20">
    <property type="match status" value="1"/>
</dbReference>
<keyword evidence="14" id="KW-1185">Reference proteome</keyword>
<comment type="caution">
    <text evidence="13">The sequence shown here is derived from an EMBL/GenBank/DDBJ whole genome shotgun (WGS) entry which is preliminary data.</text>
</comment>
<dbReference type="OrthoDB" id="10261146at2759"/>
<keyword evidence="6" id="KW-0808">Transferase</keyword>
<dbReference type="SUPFAM" id="SSF51182">
    <property type="entry name" value="RmlC-like cupins"/>
    <property type="match status" value="1"/>
</dbReference>
<dbReference type="FunFam" id="1.50.10.20:FF:000014">
    <property type="entry name" value="Protein farnesyltransferase subunit beta"/>
    <property type="match status" value="1"/>
</dbReference>
<dbReference type="PANTHER" id="PTHR11774:SF6">
    <property type="entry name" value="PROTEIN FARNESYLTRANSFERASE SUBUNIT BETA"/>
    <property type="match status" value="1"/>
</dbReference>
<keyword evidence="7" id="KW-0479">Metal-binding</keyword>
<evidence type="ECO:0000313" key="14">
    <source>
        <dbReference type="Proteomes" id="UP000676310"/>
    </source>
</evidence>
<keyword evidence="5" id="KW-0637">Prenyltransferase</keyword>
<accession>A0A8J2MWE1</accession>
<dbReference type="AlphaFoldDB" id="A0A8J2MWE1"/>
<dbReference type="InterPro" id="IPR026872">
    <property type="entry name" value="FTB"/>
</dbReference>
<dbReference type="InterPro" id="IPR001330">
    <property type="entry name" value="Prenyltrans"/>
</dbReference>
<dbReference type="InterPro" id="IPR011051">
    <property type="entry name" value="RmlC_Cupin_sf"/>
</dbReference>
<evidence type="ECO:0000256" key="1">
    <source>
        <dbReference type="ARBA" id="ARBA00001947"/>
    </source>
</evidence>
<evidence type="ECO:0000256" key="8">
    <source>
        <dbReference type="ARBA" id="ARBA00022737"/>
    </source>
</evidence>
<evidence type="ECO:0000256" key="9">
    <source>
        <dbReference type="ARBA" id="ARBA00022833"/>
    </source>
</evidence>
<evidence type="ECO:0000256" key="10">
    <source>
        <dbReference type="ARBA" id="ARBA00030182"/>
    </source>
</evidence>
<name>A0A8J2MWE1_9PLEO</name>
<feature type="domain" description="Prenyltransferase alpha-alpha toroid" evidence="12">
    <location>
        <begin position="377"/>
        <end position="737"/>
    </location>
</feature>
<dbReference type="Proteomes" id="UP000676310">
    <property type="component" value="Unassembled WGS sequence"/>
</dbReference>
<evidence type="ECO:0000259" key="12">
    <source>
        <dbReference type="Pfam" id="PF00432"/>
    </source>
</evidence>
<dbReference type="GeneID" id="67019318"/>
<dbReference type="InterPro" id="IPR014710">
    <property type="entry name" value="RmlC-like_jellyroll"/>
</dbReference>
<dbReference type="Pfam" id="PF00432">
    <property type="entry name" value="Prenyltrans"/>
    <property type="match status" value="1"/>
</dbReference>
<dbReference type="CDD" id="cd02231">
    <property type="entry name" value="cupin_BLL6423-like"/>
    <property type="match status" value="1"/>
</dbReference>
<evidence type="ECO:0000256" key="6">
    <source>
        <dbReference type="ARBA" id="ARBA00022679"/>
    </source>
</evidence>
<evidence type="ECO:0000256" key="7">
    <source>
        <dbReference type="ARBA" id="ARBA00022723"/>
    </source>
</evidence>
<dbReference type="CDD" id="cd02893">
    <property type="entry name" value="FTase"/>
    <property type="match status" value="1"/>
</dbReference>
<evidence type="ECO:0000256" key="11">
    <source>
        <dbReference type="ARBA" id="ARBA00032909"/>
    </source>
</evidence>
<evidence type="ECO:0000256" key="2">
    <source>
        <dbReference type="ARBA" id="ARBA00010497"/>
    </source>
</evidence>
<dbReference type="EC" id="2.5.1.58" evidence="3"/>
<dbReference type="InterPro" id="IPR008930">
    <property type="entry name" value="Terpenoid_cyclase/PrenylTrfase"/>
</dbReference>
<proteinExistence type="inferred from homology"/>
<dbReference type="RefSeq" id="XP_043164262.1">
    <property type="nucleotide sequence ID" value="XM_043308327.1"/>
</dbReference>
<dbReference type="EMBL" id="CAJRGZ010000015">
    <property type="protein sequence ID" value="CAG5140542.1"/>
    <property type="molecule type" value="Genomic_DNA"/>
</dbReference>
<evidence type="ECO:0000256" key="4">
    <source>
        <dbReference type="ARBA" id="ARBA00015798"/>
    </source>
</evidence>
<comment type="similarity">
    <text evidence="2">Belongs to the protein prenyltransferase subunit beta family.</text>
</comment>
<dbReference type="PANTHER" id="PTHR11774">
    <property type="entry name" value="GERANYLGERANYL TRANSFERASE TYPE BETA SUBUNIT"/>
    <property type="match status" value="1"/>
</dbReference>
<gene>
    <name evidence="13" type="ORF">ALTATR162_LOCUS733</name>
</gene>
<dbReference type="GO" id="GO:0046872">
    <property type="term" value="F:metal ion binding"/>
    <property type="evidence" value="ECO:0007669"/>
    <property type="project" value="UniProtKB-KW"/>
</dbReference>
<evidence type="ECO:0000313" key="13">
    <source>
        <dbReference type="EMBL" id="CAG5140542.1"/>
    </source>
</evidence>
<reference evidence="13" key="1">
    <citation type="submission" date="2021-05" db="EMBL/GenBank/DDBJ databases">
        <authorList>
            <person name="Stam R."/>
        </authorList>
    </citation>
    <scope>NUCLEOTIDE SEQUENCE</scope>
    <source>
        <strain evidence="13">CS162</strain>
    </source>
</reference>
<evidence type="ECO:0000256" key="5">
    <source>
        <dbReference type="ARBA" id="ARBA00022602"/>
    </source>
</evidence>
<dbReference type="Gene3D" id="2.60.120.10">
    <property type="entry name" value="Jelly Rolls"/>
    <property type="match status" value="1"/>
</dbReference>
<dbReference type="GO" id="GO:0005965">
    <property type="term" value="C:protein farnesyltransferase complex"/>
    <property type="evidence" value="ECO:0007669"/>
    <property type="project" value="InterPro"/>
</dbReference>
<keyword evidence="8" id="KW-0677">Repeat</keyword>
<organism evidence="13 14">
    <name type="scientific">Alternaria atra</name>
    <dbReference type="NCBI Taxonomy" id="119953"/>
    <lineage>
        <taxon>Eukaryota</taxon>
        <taxon>Fungi</taxon>
        <taxon>Dikarya</taxon>
        <taxon>Ascomycota</taxon>
        <taxon>Pezizomycotina</taxon>
        <taxon>Dothideomycetes</taxon>
        <taxon>Pleosporomycetidae</taxon>
        <taxon>Pleosporales</taxon>
        <taxon>Pleosporineae</taxon>
        <taxon>Pleosporaceae</taxon>
        <taxon>Alternaria</taxon>
        <taxon>Alternaria sect. Ulocladioides</taxon>
    </lineage>
</organism>
<comment type="cofactor">
    <cofactor evidence="1">
        <name>Zn(2+)</name>
        <dbReference type="ChEBI" id="CHEBI:29105"/>
    </cofactor>
</comment>
<sequence>MAHIGALPQIHRYITTHNEKGKAVFSKAFNEESKMKANDDGIAFALSFTTKGFPVDMNDDQDLDVYGNYLKDAPGLVVSGGTVLRHVDIPPDTACTMHRTVSLDYGCVLEGEVECLLDSGEKRLMKRGDVAIQRGTMHQWINHSKTDWTRMLFVLQESKPLKLSGETVGEELAGMAGVPAAKPASTQSDYSPRAPLLLFTVAFATNAKGSPFEVHLSWSRYANTDRDIYTKPGGCTRTRTILSNPCKKAIVPASHSQMPSRVPFQSKRHNVHVKKMAIPLRSAAQASSSRLEEIIPGSERIEELSDEELESDYEDMGTATTEEQANIAYLESIRAPIKDSLVTDTSETDAETAKVILPYLEGNPNNFSLNAFGIPNLQRPKHDYFLREQLGDYPARAAGLDAARPWLLYWSLQGLTAMGSDITSYDKTVPHTFSLAQHPDGGFGGGYGQYGHLACTYAATLSLATVGGTRAYETINRKALWHFLGRMKQADGGFTMCQGGEEDIRGAFCAMVVLSLTNLPLELPPDAPVRKQGFTSFTDGLGEWISKCQSWDGGISATPGNEAHGAYAFCGLGCLAILGPPKETLHKYLDVNLLTYWLSSRQCTPEGGYNGRTNKLVDGCYSQWVGGCWSIVEAATTTGIWNRGALGRYILAACQEKRGGLRDKPGKGPDAYHTCYNLAGLSAAQHKYVYDENVNKTLGTGNYGAPFHWKTEGRYDGEDIVWDDADAVRAVHPVFVIPFMAVYETRKYFEDKEGF</sequence>
<keyword evidence="9" id="KW-0862">Zinc</keyword>
<dbReference type="GO" id="GO:0004660">
    <property type="term" value="F:protein farnesyltransferase activity"/>
    <property type="evidence" value="ECO:0007669"/>
    <property type="project" value="UniProtKB-EC"/>
</dbReference>
<dbReference type="SUPFAM" id="SSF48239">
    <property type="entry name" value="Terpenoid cyclases/Protein prenyltransferases"/>
    <property type="match status" value="1"/>
</dbReference>
<protein>
    <recommendedName>
        <fullName evidence="4">Protein farnesyltransferase subunit beta</fullName>
        <ecNumber evidence="3">2.5.1.58</ecNumber>
    </recommendedName>
    <alternativeName>
        <fullName evidence="10">CAAX farnesyltransferase subunit beta</fullName>
    </alternativeName>
    <alternativeName>
        <fullName evidence="11">Ras proteins prenyltransferase subunit beta</fullName>
    </alternativeName>
</protein>
<evidence type="ECO:0000256" key="3">
    <source>
        <dbReference type="ARBA" id="ARBA00012702"/>
    </source>
</evidence>
<dbReference type="InterPro" id="IPR045089">
    <property type="entry name" value="PGGT1B-like"/>
</dbReference>